<dbReference type="AlphaFoldDB" id="A0A0A9XL98"/>
<evidence type="ECO:0000313" key="2">
    <source>
        <dbReference type="EMBL" id="JAG17900.1"/>
    </source>
</evidence>
<dbReference type="EMBL" id="GBHO01025704">
    <property type="protein sequence ID" value="JAG17900.1"/>
    <property type="molecule type" value="Transcribed_RNA"/>
</dbReference>
<protein>
    <submittedName>
        <fullName evidence="2">Uncharacterized protein y4fB</fullName>
    </submittedName>
</protein>
<name>A0A0A9XL98_LYGHE</name>
<sequence length="481" mass="54467">SDIKIRCENYPADLPKMPKNCCRKCSNRDSCCQPPCRESRPGCGAGCSGDLSKLISDLTRNRSNGPSCGCNTVSSCLDQNSLNNLIVPLLLYQLVQNQHSSCANCVPKCKCQSECNNEQENACGDSTEPLVQFGRGGGVIDDMCSRRESRTCRREQASPIKSCNSEMDRQSVKCESISPKAFTSPADYPTTRKVVEDCCYWCGQQLYRYYDPVLNRRVFTHCPIYSGVVLGAARDIDDGRSCRQQSMTDLSPFDPCVDVMLPCPYMMDTPGETTYKSSYRHPWIVAKEVANDEATACYSKANMAERDDESQRRGFMSRNGSAEASFQDDFVRPERRYHIPCAEDMSVYESVSNRGLPSCSKRLSRERFFSPPPSRRRHSRNYFPSRGPFRSASLTLQRPGPQDSVNILPYTDPESLAKRVRFRRSSPCLTRPRSRRNTVYRSSYTDPAEHPFYEKPSVFMTPPDGKDLWRCEPIGRRRATL</sequence>
<proteinExistence type="predicted"/>
<reference evidence="2" key="2">
    <citation type="submission" date="2014-07" db="EMBL/GenBank/DDBJ databases">
        <authorList>
            <person name="Hull J."/>
        </authorList>
    </citation>
    <scope>NUCLEOTIDE SEQUENCE</scope>
</reference>
<gene>
    <name evidence="2" type="ORF">CM83_98994</name>
</gene>
<feature type="non-terminal residue" evidence="2">
    <location>
        <position position="1"/>
    </location>
</feature>
<accession>A0A0A9XL98</accession>
<reference evidence="2" key="1">
    <citation type="journal article" date="2014" name="PLoS ONE">
        <title>Transcriptome-Based Identification of ABC Transporters in the Western Tarnished Plant Bug Lygus hesperus.</title>
        <authorList>
            <person name="Hull J.J."/>
            <person name="Chaney K."/>
            <person name="Geib S.M."/>
            <person name="Fabrick J.A."/>
            <person name="Brent C.S."/>
            <person name="Walsh D."/>
            <person name="Lavine L.C."/>
        </authorList>
    </citation>
    <scope>NUCLEOTIDE SEQUENCE</scope>
</reference>
<evidence type="ECO:0000256" key="1">
    <source>
        <dbReference type="SAM" id="MobiDB-lite"/>
    </source>
</evidence>
<feature type="region of interest" description="Disordered" evidence="1">
    <location>
        <begin position="365"/>
        <end position="391"/>
    </location>
</feature>
<organism evidence="2">
    <name type="scientific">Lygus hesperus</name>
    <name type="common">Western plant bug</name>
    <dbReference type="NCBI Taxonomy" id="30085"/>
    <lineage>
        <taxon>Eukaryota</taxon>
        <taxon>Metazoa</taxon>
        <taxon>Ecdysozoa</taxon>
        <taxon>Arthropoda</taxon>
        <taxon>Hexapoda</taxon>
        <taxon>Insecta</taxon>
        <taxon>Pterygota</taxon>
        <taxon>Neoptera</taxon>
        <taxon>Paraneoptera</taxon>
        <taxon>Hemiptera</taxon>
        <taxon>Heteroptera</taxon>
        <taxon>Panheteroptera</taxon>
        <taxon>Cimicomorpha</taxon>
        <taxon>Miridae</taxon>
        <taxon>Mirini</taxon>
        <taxon>Lygus</taxon>
    </lineage>
</organism>